<reference evidence="1" key="1">
    <citation type="submission" date="2014-05" db="EMBL/GenBank/DDBJ databases">
        <authorList>
            <person name="Chronopoulou M."/>
        </authorList>
    </citation>
    <scope>NUCLEOTIDE SEQUENCE</scope>
    <source>
        <tissue evidence="1">Whole organism</tissue>
    </source>
</reference>
<protein>
    <submittedName>
        <fullName evidence="1">Uncharacterized protein</fullName>
    </submittedName>
</protein>
<sequence>MITRSFHHSKHFRWTQKDPFSKLTTKPFYDFYI</sequence>
<dbReference type="AlphaFoldDB" id="A0A0K2U7Z6"/>
<dbReference type="EMBL" id="HACA01017013">
    <property type="protein sequence ID" value="CDW34374.1"/>
    <property type="molecule type" value="Transcribed_RNA"/>
</dbReference>
<evidence type="ECO:0000313" key="1">
    <source>
        <dbReference type="EMBL" id="CDW34374.1"/>
    </source>
</evidence>
<organism evidence="1">
    <name type="scientific">Lepeophtheirus salmonis</name>
    <name type="common">Salmon louse</name>
    <name type="synonym">Caligus salmonis</name>
    <dbReference type="NCBI Taxonomy" id="72036"/>
    <lineage>
        <taxon>Eukaryota</taxon>
        <taxon>Metazoa</taxon>
        <taxon>Ecdysozoa</taxon>
        <taxon>Arthropoda</taxon>
        <taxon>Crustacea</taxon>
        <taxon>Multicrustacea</taxon>
        <taxon>Hexanauplia</taxon>
        <taxon>Copepoda</taxon>
        <taxon>Siphonostomatoida</taxon>
        <taxon>Caligidae</taxon>
        <taxon>Lepeophtheirus</taxon>
    </lineage>
</organism>
<name>A0A0K2U7Z6_LEPSM</name>
<proteinExistence type="predicted"/>
<accession>A0A0K2U7Z6</accession>